<comment type="cofactor">
    <cofactor evidence="4">
        <name>Mn(2+)</name>
        <dbReference type="ChEBI" id="CHEBI:29035"/>
    </cofactor>
    <text evidence="4">Binds 2 manganese ions.</text>
</comment>
<feature type="domain" description="Metalloenzyme" evidence="6">
    <location>
        <begin position="2"/>
        <end position="395"/>
    </location>
</feature>
<dbReference type="Gene3D" id="3.30.70.1250">
    <property type="entry name" value="Phosphopentomutase"/>
    <property type="match status" value="1"/>
</dbReference>
<feature type="binding site" evidence="4">
    <location>
        <position position="10"/>
    </location>
    <ligand>
        <name>Mn(2+)</name>
        <dbReference type="ChEBI" id="CHEBI:29035"/>
        <label>1</label>
    </ligand>
</feature>
<keyword evidence="8" id="KW-1185">Reference proteome</keyword>
<evidence type="ECO:0000256" key="4">
    <source>
        <dbReference type="HAMAP-Rule" id="MF_00740"/>
    </source>
</evidence>
<dbReference type="HAMAP" id="MF_00740">
    <property type="entry name" value="Phosphopentomut"/>
    <property type="match status" value="1"/>
</dbReference>
<accession>A0ABT3I910</accession>
<dbReference type="PANTHER" id="PTHR21110:SF0">
    <property type="entry name" value="PHOSPHOPENTOMUTASE"/>
    <property type="match status" value="1"/>
</dbReference>
<dbReference type="PIRSF" id="PIRSF001491">
    <property type="entry name" value="Ppentomutase"/>
    <property type="match status" value="1"/>
</dbReference>
<dbReference type="RefSeq" id="WP_264726105.1">
    <property type="nucleotide sequence ID" value="NZ_JAPDMX010000023.1"/>
</dbReference>
<evidence type="ECO:0000256" key="1">
    <source>
        <dbReference type="ARBA" id="ARBA00010373"/>
    </source>
</evidence>
<dbReference type="GO" id="GO:0008973">
    <property type="term" value="F:phosphopentomutase activity"/>
    <property type="evidence" value="ECO:0007669"/>
    <property type="project" value="UniProtKB-EC"/>
</dbReference>
<feature type="binding site" evidence="4">
    <location>
        <position position="344"/>
    </location>
    <ligand>
        <name>Mn(2+)</name>
        <dbReference type="ChEBI" id="CHEBI:29035"/>
        <label>1</label>
    </ligand>
</feature>
<name>A0ABT3I910_9GAMM</name>
<dbReference type="InterPro" id="IPR024052">
    <property type="entry name" value="Phosphopentomutase_DeoB_cap_sf"/>
</dbReference>
<comment type="pathway">
    <text evidence="4">Carbohydrate degradation; 2-deoxy-D-ribose 1-phosphate degradation; D-glyceraldehyde 3-phosphate and acetaldehyde from 2-deoxy-alpha-D-ribose 1-phosphate: step 1/2.</text>
</comment>
<keyword evidence="2 4" id="KW-0479">Metal-binding</keyword>
<organism evidence="7 8">
    <name type="scientific">Shewanella subflava</name>
    <dbReference type="NCBI Taxonomy" id="2986476"/>
    <lineage>
        <taxon>Bacteria</taxon>
        <taxon>Pseudomonadati</taxon>
        <taxon>Pseudomonadota</taxon>
        <taxon>Gammaproteobacteria</taxon>
        <taxon>Alteromonadales</taxon>
        <taxon>Shewanellaceae</taxon>
        <taxon>Shewanella</taxon>
    </lineage>
</organism>
<keyword evidence="4 7" id="KW-0413">Isomerase</keyword>
<dbReference type="Gene3D" id="3.40.720.10">
    <property type="entry name" value="Alkaline Phosphatase, subunit A"/>
    <property type="match status" value="1"/>
</dbReference>
<protein>
    <recommendedName>
        <fullName evidence="4 5">Phosphopentomutase</fullName>
        <ecNumber evidence="4 5">5.4.2.7</ecNumber>
    </recommendedName>
    <alternativeName>
        <fullName evidence="4">Phosphodeoxyribomutase</fullName>
    </alternativeName>
</protein>
<dbReference type="InterPro" id="IPR006124">
    <property type="entry name" value="Metalloenzyme"/>
</dbReference>
<evidence type="ECO:0000256" key="3">
    <source>
        <dbReference type="ARBA" id="ARBA00023211"/>
    </source>
</evidence>
<comment type="similarity">
    <text evidence="1 4">Belongs to the phosphopentomutase family.</text>
</comment>
<evidence type="ECO:0000256" key="2">
    <source>
        <dbReference type="ARBA" id="ARBA00022723"/>
    </source>
</evidence>
<gene>
    <name evidence="4" type="primary">deoB</name>
    <name evidence="7" type="ORF">OHT75_08725</name>
</gene>
<feature type="binding site" evidence="4">
    <location>
        <position position="308"/>
    </location>
    <ligand>
        <name>Mn(2+)</name>
        <dbReference type="ChEBI" id="CHEBI:29035"/>
        <label>2</label>
    </ligand>
</feature>
<dbReference type="Pfam" id="PF01676">
    <property type="entry name" value="Metalloenzyme"/>
    <property type="match status" value="1"/>
</dbReference>
<evidence type="ECO:0000313" key="7">
    <source>
        <dbReference type="EMBL" id="MCW3172561.1"/>
    </source>
</evidence>
<feature type="binding site" evidence="4">
    <location>
        <position position="303"/>
    </location>
    <ligand>
        <name>Mn(2+)</name>
        <dbReference type="ChEBI" id="CHEBI:29035"/>
        <label>2</label>
    </ligand>
</feature>
<evidence type="ECO:0000313" key="8">
    <source>
        <dbReference type="Proteomes" id="UP001163714"/>
    </source>
</evidence>
<keyword evidence="4" id="KW-0963">Cytoplasm</keyword>
<reference evidence="7" key="1">
    <citation type="submission" date="2022-10" db="EMBL/GenBank/DDBJ databases">
        <title>Shewanella flava sp. nov, isolated from the estuary of the Fenhe River into the Yellow River.</title>
        <authorList>
            <person name="Li Y."/>
        </authorList>
    </citation>
    <scope>NUCLEOTIDE SEQUENCE</scope>
    <source>
        <strain evidence="7">FYR11-62</strain>
    </source>
</reference>
<dbReference type="EMBL" id="JAPDMX010000023">
    <property type="protein sequence ID" value="MCW3172561.1"/>
    <property type="molecule type" value="Genomic_DNA"/>
</dbReference>
<feature type="binding site" evidence="4">
    <location>
        <position position="345"/>
    </location>
    <ligand>
        <name>Mn(2+)</name>
        <dbReference type="ChEBI" id="CHEBI:29035"/>
        <label>1</label>
    </ligand>
</feature>
<evidence type="ECO:0000259" key="6">
    <source>
        <dbReference type="Pfam" id="PF01676"/>
    </source>
</evidence>
<comment type="subcellular location">
    <subcellularLocation>
        <location evidence="4">Cytoplasm</location>
    </subcellularLocation>
</comment>
<dbReference type="SUPFAM" id="SSF53649">
    <property type="entry name" value="Alkaline phosphatase-like"/>
    <property type="match status" value="1"/>
</dbReference>
<dbReference type="CDD" id="cd16009">
    <property type="entry name" value="PPM"/>
    <property type="match status" value="1"/>
</dbReference>
<comment type="catalytic activity">
    <reaction evidence="4">
        <text>2-deoxy-alpha-D-ribose 1-phosphate = 2-deoxy-D-ribose 5-phosphate</text>
        <dbReference type="Rhea" id="RHEA:27658"/>
        <dbReference type="ChEBI" id="CHEBI:57259"/>
        <dbReference type="ChEBI" id="CHEBI:62877"/>
        <dbReference type="EC" id="5.4.2.7"/>
    </reaction>
</comment>
<dbReference type="PANTHER" id="PTHR21110">
    <property type="entry name" value="PHOSPHOPENTOMUTASE"/>
    <property type="match status" value="1"/>
</dbReference>
<dbReference type="InterPro" id="IPR017850">
    <property type="entry name" value="Alkaline_phosphatase_core_sf"/>
</dbReference>
<dbReference type="EC" id="5.4.2.7" evidence="4 5"/>
<dbReference type="NCBIfam" id="NF003766">
    <property type="entry name" value="PRK05362.1"/>
    <property type="match status" value="1"/>
</dbReference>
<dbReference type="SUPFAM" id="SSF143856">
    <property type="entry name" value="DeoB insert domain-like"/>
    <property type="match status" value="1"/>
</dbReference>
<comment type="function">
    <text evidence="4">Isomerase that catalyzes the conversion of deoxy-ribose 1-phosphate (dRib-1-P) and ribose 1-phosphate (Rib-1-P) to deoxy-ribose 5-phosphate (dRib-5-P) and ribose 5-phosphate (Rib-5-P), respectively.</text>
</comment>
<dbReference type="NCBIfam" id="TIGR01696">
    <property type="entry name" value="deoB"/>
    <property type="match status" value="1"/>
</dbReference>
<proteinExistence type="inferred from homology"/>
<sequence length="405" mass="43841">MKRSIILMLDSFGLGAASDADKFGDVGSDTFGHIAKACAEGLADVGRQGPLKLPNLARLGLGHAGFESTGQFAAGFGDNVDVIGAYGHAEELSSGKDTPSGHWEMAGVPVLYEWGYFSDLKNSFPKELTDKILARAGLDGFLGNCHASGTTILEELGLEHMSSGKPIFYTSADSVFQIACHEETFGLENLYRLCEIAREELEPYNIGRVIARPFVGTGPADFARTGNRHDYAVQPPAPTVLDKLKAAGGEVVSIGKIADIYANCGITQQYKATGLEQLFDATLEQVKRAGDNTIVFTNFVDFDSHYGHRRDIAGYAKALEYFDSRLPELLAILSEDDFLLLTADHGCDPTWKGTEHTREHVPVLAYGAGLKAGSLGRRKSFADMGQSIASYFKLEPMEYGESFLN</sequence>
<comment type="catalytic activity">
    <reaction evidence="4">
        <text>alpha-D-ribose 1-phosphate = D-ribose 5-phosphate</text>
        <dbReference type="Rhea" id="RHEA:18793"/>
        <dbReference type="ChEBI" id="CHEBI:57720"/>
        <dbReference type="ChEBI" id="CHEBI:78346"/>
        <dbReference type="EC" id="5.4.2.7"/>
    </reaction>
</comment>
<comment type="caution">
    <text evidence="7">The sequence shown here is derived from an EMBL/GenBank/DDBJ whole genome shotgun (WGS) entry which is preliminary data.</text>
</comment>
<dbReference type="Proteomes" id="UP001163714">
    <property type="component" value="Unassembled WGS sequence"/>
</dbReference>
<keyword evidence="3 4" id="KW-0464">Manganese</keyword>
<dbReference type="InterPro" id="IPR010045">
    <property type="entry name" value="DeoB"/>
</dbReference>
<evidence type="ECO:0000256" key="5">
    <source>
        <dbReference type="NCBIfam" id="TIGR01696"/>
    </source>
</evidence>
<feature type="binding site" evidence="4">
    <location>
        <position position="356"/>
    </location>
    <ligand>
        <name>Mn(2+)</name>
        <dbReference type="ChEBI" id="CHEBI:29035"/>
        <label>2</label>
    </ligand>
</feature>